<keyword evidence="3" id="KW-1185">Reference proteome</keyword>
<feature type="transmembrane region" description="Helical" evidence="1">
    <location>
        <begin position="242"/>
        <end position="261"/>
    </location>
</feature>
<dbReference type="Proteomes" id="UP001549749">
    <property type="component" value="Unassembled WGS sequence"/>
</dbReference>
<evidence type="ECO:0000313" key="3">
    <source>
        <dbReference type="Proteomes" id="UP001549749"/>
    </source>
</evidence>
<evidence type="ECO:0000313" key="2">
    <source>
        <dbReference type="EMBL" id="MET6996263.1"/>
    </source>
</evidence>
<protein>
    <submittedName>
        <fullName evidence="2">SdpI family protein</fullName>
    </submittedName>
</protein>
<keyword evidence="1" id="KW-1133">Transmembrane helix</keyword>
<name>A0ABV2SZR2_9BACT</name>
<keyword evidence="1" id="KW-0812">Transmembrane</keyword>
<feature type="transmembrane region" description="Helical" evidence="1">
    <location>
        <begin position="167"/>
        <end position="188"/>
    </location>
</feature>
<feature type="transmembrane region" description="Helical" evidence="1">
    <location>
        <begin position="267"/>
        <end position="289"/>
    </location>
</feature>
<organism evidence="2 3">
    <name type="scientific">Chitinophaga defluvii</name>
    <dbReference type="NCBI Taxonomy" id="3163343"/>
    <lineage>
        <taxon>Bacteria</taxon>
        <taxon>Pseudomonadati</taxon>
        <taxon>Bacteroidota</taxon>
        <taxon>Chitinophagia</taxon>
        <taxon>Chitinophagales</taxon>
        <taxon>Chitinophagaceae</taxon>
        <taxon>Chitinophaga</taxon>
    </lineage>
</organism>
<feature type="transmembrane region" description="Helical" evidence="1">
    <location>
        <begin position="200"/>
        <end position="222"/>
    </location>
</feature>
<proteinExistence type="predicted"/>
<feature type="transmembrane region" description="Helical" evidence="1">
    <location>
        <begin position="12"/>
        <end position="30"/>
    </location>
</feature>
<gene>
    <name evidence="2" type="ORF">ABR189_02740</name>
</gene>
<reference evidence="2 3" key="1">
    <citation type="submission" date="2024-06" db="EMBL/GenBank/DDBJ databases">
        <title>Chitinophaga defluvii sp. nov., isolated from municipal sewage.</title>
        <authorList>
            <person name="Zhang L."/>
        </authorList>
    </citation>
    <scope>NUCLEOTIDE SEQUENCE [LARGE SCALE GENOMIC DNA]</scope>
    <source>
        <strain evidence="2 3">H8</strain>
    </source>
</reference>
<dbReference type="RefSeq" id="WP_354658910.1">
    <property type="nucleotide sequence ID" value="NZ_JBEXAC010000001.1"/>
</dbReference>
<dbReference type="PANTHER" id="PTHR37810:SF5">
    <property type="entry name" value="IMMUNITY PROTEIN SDPI"/>
    <property type="match status" value="1"/>
</dbReference>
<feature type="transmembrane region" description="Helical" evidence="1">
    <location>
        <begin position="55"/>
        <end position="78"/>
    </location>
</feature>
<keyword evidence="1" id="KW-0472">Membrane</keyword>
<dbReference type="InterPro" id="IPR025962">
    <property type="entry name" value="SdpI/YhfL"/>
</dbReference>
<dbReference type="EMBL" id="JBEXAC010000001">
    <property type="protein sequence ID" value="MET6996263.1"/>
    <property type="molecule type" value="Genomic_DNA"/>
</dbReference>
<comment type="caution">
    <text evidence="2">The sequence shown here is derived from an EMBL/GenBank/DDBJ whole genome shotgun (WGS) entry which is preliminary data.</text>
</comment>
<accession>A0ABV2SZR2</accession>
<feature type="transmembrane region" description="Helical" evidence="1">
    <location>
        <begin position="122"/>
        <end position="146"/>
    </location>
</feature>
<feature type="transmembrane region" description="Helical" evidence="1">
    <location>
        <begin position="90"/>
        <end position="110"/>
    </location>
</feature>
<evidence type="ECO:0000256" key="1">
    <source>
        <dbReference type="SAM" id="Phobius"/>
    </source>
</evidence>
<dbReference type="PANTHER" id="PTHR37810">
    <property type="entry name" value="IMMUNITY PROTEIN SDPI"/>
    <property type="match status" value="1"/>
</dbReference>
<sequence>MKESKWLKEAPLVILICCPGLVYLYLKHLLPDLLPTHYTVDAAGKWVVDGQSGPLSFVISMLLGSVIVYGALSLPAVLQRLGVAAKQQTIAIGPVFYVLKVGILLLLNGIPVYTMLVAAGKITGGSAAMLAYTGGVFVLLLFNLFVYRLYSRMYHTEGARPLSGKPYIVLWVATHVIISIGPLCILLAPGGLNAGKMIPQFVLVFLAVCGNLLYSVKPNLYLGIRTPWTLRNETVWRKTHRIGGIVFFICGTAGFLATLLADGKQVQYIFITVLAITTLIPVLYSYLIYKKITAQP</sequence>
<dbReference type="Pfam" id="PF13630">
    <property type="entry name" value="SdpI"/>
    <property type="match status" value="1"/>
</dbReference>